<protein>
    <submittedName>
        <fullName evidence="5">Peptidase M12B domain-containing protein</fullName>
    </submittedName>
</protein>
<dbReference type="InParanoid" id="Q19844"/>
<feature type="transmembrane region" description="Helical" evidence="2">
    <location>
        <begin position="281"/>
        <end position="308"/>
    </location>
</feature>
<reference evidence="5 6" key="1">
    <citation type="journal article" date="1998" name="Science">
        <title>Genome sequence of the nematode C. elegans: a platform for investigating biology.</title>
        <authorList>
            <consortium name="The C. elegans sequencing consortium"/>
            <person name="Sulson J.E."/>
            <person name="Waterston R."/>
        </authorList>
    </citation>
    <scope>NUCLEOTIDE SEQUENCE [LARGE SCALE GENOMIC DNA]</scope>
    <source>
        <strain evidence="5 6">Bristol N2</strain>
    </source>
</reference>
<evidence type="ECO:0000313" key="5">
    <source>
        <dbReference type="EMBL" id="CCD67924.2"/>
    </source>
</evidence>
<dbReference type="AlphaFoldDB" id="Q19844"/>
<keyword evidence="3" id="KW-0732">Signal</keyword>
<dbReference type="SUPFAM" id="SSF55486">
    <property type="entry name" value="Metalloproteases ('zincins'), catalytic domain"/>
    <property type="match status" value="1"/>
</dbReference>
<keyword evidence="1" id="KW-0479">Metal-binding</keyword>
<evidence type="ECO:0000259" key="4">
    <source>
        <dbReference type="PROSITE" id="PS50215"/>
    </source>
</evidence>
<dbReference type="InterPro" id="IPR024079">
    <property type="entry name" value="MetalloPept_cat_dom_sf"/>
</dbReference>
<dbReference type="EMBL" id="BX284606">
    <property type="protein sequence ID" value="CCD67924.2"/>
    <property type="molecule type" value="Genomic_DNA"/>
</dbReference>
<keyword evidence="2" id="KW-1133">Transmembrane helix</keyword>
<keyword evidence="1" id="KW-0862">Zinc</keyword>
<feature type="binding site" evidence="1">
    <location>
        <position position="178"/>
    </location>
    <ligand>
        <name>Zn(2+)</name>
        <dbReference type="ChEBI" id="CHEBI:29105"/>
        <note>catalytic</note>
    </ligand>
</feature>
<dbReference type="UCSC" id="F27D9.7">
    <property type="organism name" value="c. elegans"/>
</dbReference>
<name>Q19844_CAEEL</name>
<feature type="chain" id="PRO_5008968926" evidence="3">
    <location>
        <begin position="18"/>
        <end position="386"/>
    </location>
</feature>
<evidence type="ECO:0000313" key="7">
    <source>
        <dbReference type="WormBase" id="F27D9.7"/>
    </source>
</evidence>
<dbReference type="KEGG" id="cel:CELE_F27D9.7"/>
<gene>
    <name evidence="5" type="ORF">CELE_F27D9.7</name>
    <name evidence="5 7" type="ORF">F27D9.7</name>
</gene>
<feature type="binding site" evidence="1">
    <location>
        <position position="172"/>
    </location>
    <ligand>
        <name>Zn(2+)</name>
        <dbReference type="ChEBI" id="CHEBI:29105"/>
        <note>catalytic</note>
    </ligand>
</feature>
<evidence type="ECO:0000256" key="2">
    <source>
        <dbReference type="SAM" id="Phobius"/>
    </source>
</evidence>
<dbReference type="CTD" id="185019"/>
<evidence type="ECO:0000313" key="6">
    <source>
        <dbReference type="Proteomes" id="UP000001940"/>
    </source>
</evidence>
<dbReference type="Gene3D" id="4.10.70.10">
    <property type="entry name" value="Disintegrin domain"/>
    <property type="match status" value="1"/>
</dbReference>
<dbReference type="InterPro" id="IPR001590">
    <property type="entry name" value="Peptidase_M12B"/>
</dbReference>
<keyword evidence="2" id="KW-0472">Membrane</keyword>
<dbReference type="PaxDb" id="6239-F27D9.7"/>
<dbReference type="WormBase" id="F27D9.7">
    <property type="protein sequence ID" value="CE51788"/>
    <property type="gene ID" value="WBGene00017865"/>
</dbReference>
<dbReference type="AGR" id="WB:WBGene00017865"/>
<evidence type="ECO:0000256" key="3">
    <source>
        <dbReference type="SAM" id="SignalP"/>
    </source>
</evidence>
<dbReference type="PROSITE" id="PS50215">
    <property type="entry name" value="ADAM_MEPRO"/>
    <property type="match status" value="1"/>
</dbReference>
<dbReference type="RefSeq" id="NP_509295.3">
    <property type="nucleotide sequence ID" value="NM_076894.3"/>
</dbReference>
<accession>Q19844</accession>
<evidence type="ECO:0000256" key="1">
    <source>
        <dbReference type="PROSITE-ProRule" id="PRU00276"/>
    </source>
</evidence>
<dbReference type="GO" id="GO:0046872">
    <property type="term" value="F:metal ion binding"/>
    <property type="evidence" value="ECO:0007669"/>
    <property type="project" value="UniProtKB-KW"/>
</dbReference>
<dbReference type="Bgee" id="WBGene00017865">
    <property type="expression patterns" value="Expressed in larva and 3 other cell types or tissues"/>
</dbReference>
<dbReference type="Proteomes" id="UP000001940">
    <property type="component" value="Chromosome X"/>
</dbReference>
<dbReference type="FunCoup" id="Q19844">
    <property type="interactions" value="23"/>
</dbReference>
<keyword evidence="2" id="KW-0812">Transmembrane</keyword>
<feature type="signal peptide" evidence="3">
    <location>
        <begin position="1"/>
        <end position="17"/>
    </location>
</feature>
<dbReference type="SMR" id="Q19844"/>
<dbReference type="InterPro" id="IPR036436">
    <property type="entry name" value="Disintegrin_dom_sf"/>
</dbReference>
<dbReference type="Pfam" id="PF01421">
    <property type="entry name" value="Reprolysin"/>
    <property type="match status" value="1"/>
</dbReference>
<dbReference type="OrthoDB" id="2131567at2759"/>
<comment type="caution">
    <text evidence="1">Lacks conserved residue(s) required for the propagation of feature annotation.</text>
</comment>
<dbReference type="GO" id="GO:0004222">
    <property type="term" value="F:metalloendopeptidase activity"/>
    <property type="evidence" value="ECO:0000318"/>
    <property type="project" value="GO_Central"/>
</dbReference>
<dbReference type="Gene3D" id="3.40.390.10">
    <property type="entry name" value="Collagenase (Catalytic Domain)"/>
    <property type="match status" value="1"/>
</dbReference>
<sequence>MRGIILILALTIYITSAAESFLHAELEDDTEAEIADWSDVKTDGKIRLITFLIGIDSAMTRYYNYDEARIRSAMIVLMHTVNQYFYPLNIRLSIIDILPVKGTNMGLDDFISWKKEQQNLIEHDVTVLLRHNYEGGIAYSNGICSKNSLMISGFLPDATMNNAWVFMHQLAHVIGLTHKQQTKCECNTAINGRCLKLSGFPECSVQEMVDKLSNSSCLIQESPSFAKNTVVPKKGSLPVCGNGLQEDEEECDCGPERFCDNILCDAVKCRFIVQKAYLTTFIPLGFAFIAFVILLFGKYCLCSLFASLRNTGHREQMEKNRGDIENLNDVDVEQAPVRMRVSRNEEPTIPVENRRTRLSDLYVTMRPISRFWEKFHKQKDGSVAPI</sequence>
<keyword evidence="6" id="KW-1185">Reference proteome</keyword>
<organism evidence="5 6">
    <name type="scientific">Caenorhabditis elegans</name>
    <dbReference type="NCBI Taxonomy" id="6239"/>
    <lineage>
        <taxon>Eukaryota</taxon>
        <taxon>Metazoa</taxon>
        <taxon>Ecdysozoa</taxon>
        <taxon>Nematoda</taxon>
        <taxon>Chromadorea</taxon>
        <taxon>Rhabditida</taxon>
        <taxon>Rhabditina</taxon>
        <taxon>Rhabditomorpha</taxon>
        <taxon>Rhabditoidea</taxon>
        <taxon>Rhabditidae</taxon>
        <taxon>Peloderinae</taxon>
        <taxon>Caenorhabditis</taxon>
    </lineage>
</organism>
<dbReference type="PANTHER" id="PTHR11905">
    <property type="entry name" value="ADAM A DISINTEGRIN AND METALLOPROTEASE DOMAIN"/>
    <property type="match status" value="1"/>
</dbReference>
<dbReference type="GO" id="GO:0006509">
    <property type="term" value="P:membrane protein ectodomain proteolysis"/>
    <property type="evidence" value="ECO:0000318"/>
    <property type="project" value="GO_Central"/>
</dbReference>
<feature type="binding site" evidence="1">
    <location>
        <position position="168"/>
    </location>
    <ligand>
        <name>Zn(2+)</name>
        <dbReference type="ChEBI" id="CHEBI:29105"/>
        <note>catalytic</note>
    </ligand>
</feature>
<dbReference type="HOGENOM" id="CLU_025528_0_0_1"/>
<dbReference type="GeneID" id="185019"/>
<feature type="domain" description="Peptidase M12B" evidence="4">
    <location>
        <begin position="47"/>
        <end position="216"/>
    </location>
</feature>
<proteinExistence type="predicted"/>
<dbReference type="PANTHER" id="PTHR11905:SF238">
    <property type="entry name" value="PEPTIDASE M12B DOMAIN-CONTAINING PROTEIN-RELATED"/>
    <property type="match status" value="1"/>
</dbReference>